<feature type="region of interest" description="Disordered" evidence="1">
    <location>
        <begin position="1"/>
        <end position="77"/>
    </location>
</feature>
<evidence type="ECO:0000256" key="1">
    <source>
        <dbReference type="SAM" id="MobiDB-lite"/>
    </source>
</evidence>
<evidence type="ECO:0000313" key="3">
    <source>
        <dbReference type="Proteomes" id="UP001165065"/>
    </source>
</evidence>
<proteinExistence type="predicted"/>
<dbReference type="AlphaFoldDB" id="A0A9W7GHM3"/>
<comment type="caution">
    <text evidence="2">The sequence shown here is derived from an EMBL/GenBank/DDBJ whole genome shotgun (WGS) entry which is preliminary data.</text>
</comment>
<reference evidence="3" key="1">
    <citation type="journal article" date="2023" name="Commun. Biol.">
        <title>Genome analysis of Parmales, the sister group of diatoms, reveals the evolutionary specialization of diatoms from phago-mixotrophs to photoautotrophs.</title>
        <authorList>
            <person name="Ban H."/>
            <person name="Sato S."/>
            <person name="Yoshikawa S."/>
            <person name="Yamada K."/>
            <person name="Nakamura Y."/>
            <person name="Ichinomiya M."/>
            <person name="Sato N."/>
            <person name="Blanc-Mathieu R."/>
            <person name="Endo H."/>
            <person name="Kuwata A."/>
            <person name="Ogata H."/>
        </authorList>
    </citation>
    <scope>NUCLEOTIDE SEQUENCE [LARGE SCALE GENOMIC DNA]</scope>
</reference>
<dbReference type="Pfam" id="PF10294">
    <property type="entry name" value="Methyltransf_16"/>
    <property type="match status" value="1"/>
</dbReference>
<evidence type="ECO:0000313" key="2">
    <source>
        <dbReference type="EMBL" id="GMI46066.1"/>
    </source>
</evidence>
<dbReference type="CDD" id="cd02440">
    <property type="entry name" value="AdoMet_MTases"/>
    <property type="match status" value="1"/>
</dbReference>
<dbReference type="InterPro" id="IPR019410">
    <property type="entry name" value="Methyltransf_16"/>
</dbReference>
<protein>
    <submittedName>
        <fullName evidence="2">Uncharacterized protein</fullName>
    </submittedName>
</protein>
<dbReference type="PANTHER" id="PTHR14614:SF163">
    <property type="entry name" value="METHYLTRANSFERASE SMALL DOMAIN-CONTAINING PROTEIN"/>
    <property type="match status" value="1"/>
</dbReference>
<feature type="compositionally biased region" description="Low complexity" evidence="1">
    <location>
        <begin position="34"/>
        <end position="65"/>
    </location>
</feature>
<dbReference type="SUPFAM" id="SSF53335">
    <property type="entry name" value="S-adenosyl-L-methionine-dependent methyltransferases"/>
    <property type="match status" value="1"/>
</dbReference>
<gene>
    <name evidence="2" type="ORF">TrCOL_g2495</name>
</gene>
<dbReference type="Gene3D" id="3.40.50.150">
    <property type="entry name" value="Vaccinia Virus protein VP39"/>
    <property type="match status" value="1"/>
</dbReference>
<dbReference type="EMBL" id="BRYA01000279">
    <property type="protein sequence ID" value="GMI46066.1"/>
    <property type="molecule type" value="Genomic_DNA"/>
</dbReference>
<dbReference type="InterPro" id="IPR029063">
    <property type="entry name" value="SAM-dependent_MTases_sf"/>
</dbReference>
<dbReference type="OrthoDB" id="413520at2759"/>
<dbReference type="Proteomes" id="UP001165065">
    <property type="component" value="Unassembled WGS sequence"/>
</dbReference>
<dbReference type="PANTHER" id="PTHR14614">
    <property type="entry name" value="HEPATOCELLULAR CARCINOMA-ASSOCIATED ANTIGEN"/>
    <property type="match status" value="1"/>
</dbReference>
<sequence length="307" mass="33180">MDDMLVHGQPLNKDGTVSLSQSELDKIADKTAQSSSSSTTSSSTTSSSSSTTSSSSSTTSSQSPSLSPPSPSSQGLLRRRVHIDSELTVEVYELDDPSKLVHEWMESHSGADPFGTVYWPGSNLGLRLLKKRLSSIPPNANILVLGCGTGVEAIGAASLSPTFKVHALDLNPLALSLLSRAASSSSSLSSRITTERFDLTSNKPLPLEGVDVVLACDILYNQELAKEVGRRCYECLSLPKPPSLIVTDSQRFHGTDFLVEMNARLLVDNRQHENILWETERLTNITSSGILVPEDQVYDISVRYISV</sequence>
<name>A0A9W7GHM3_9STRA</name>
<organism evidence="2 3">
    <name type="scientific">Triparma columacea</name>
    <dbReference type="NCBI Taxonomy" id="722753"/>
    <lineage>
        <taxon>Eukaryota</taxon>
        <taxon>Sar</taxon>
        <taxon>Stramenopiles</taxon>
        <taxon>Ochrophyta</taxon>
        <taxon>Bolidophyceae</taxon>
        <taxon>Parmales</taxon>
        <taxon>Triparmaceae</taxon>
        <taxon>Triparma</taxon>
    </lineage>
</organism>
<keyword evidence="3" id="KW-1185">Reference proteome</keyword>
<accession>A0A9W7GHM3</accession>